<dbReference type="AlphaFoldDB" id="A0A3E0K1H3"/>
<dbReference type="InterPro" id="IPR012347">
    <property type="entry name" value="Ferritin-like"/>
</dbReference>
<evidence type="ECO:0000313" key="3">
    <source>
        <dbReference type="Proteomes" id="UP000257014"/>
    </source>
</evidence>
<reference evidence="2 3" key="1">
    <citation type="submission" date="2018-03" db="EMBL/GenBank/DDBJ databases">
        <authorList>
            <person name="Keele B.F."/>
        </authorList>
    </citation>
    <scope>NUCLEOTIDE SEQUENCE [LARGE SCALE GENOMIC DNA]</scope>
    <source>
        <strain evidence="2">ZCTH4_d</strain>
    </source>
</reference>
<comment type="caution">
    <text evidence="2">The sequence shown here is derived from an EMBL/GenBank/DDBJ whole genome shotgun (WGS) entry which is preliminary data.</text>
</comment>
<evidence type="ECO:0000259" key="1">
    <source>
        <dbReference type="Pfam" id="PF02915"/>
    </source>
</evidence>
<organism evidence="2 3">
    <name type="scientific">Caldibacillus debilis</name>
    <dbReference type="NCBI Taxonomy" id="301148"/>
    <lineage>
        <taxon>Bacteria</taxon>
        <taxon>Bacillati</taxon>
        <taxon>Bacillota</taxon>
        <taxon>Bacilli</taxon>
        <taxon>Bacillales</taxon>
        <taxon>Bacillaceae</taxon>
        <taxon>Caldibacillus</taxon>
    </lineage>
</organism>
<feature type="domain" description="Rubrerythrin diiron-binding" evidence="1">
    <location>
        <begin position="55"/>
        <end position="174"/>
    </location>
</feature>
<name>A0A3E0K1H3_9BACI</name>
<dbReference type="InterPro" id="IPR003251">
    <property type="entry name" value="Rr_diiron-bd_dom"/>
</dbReference>
<dbReference type="Proteomes" id="UP000257014">
    <property type="component" value="Unassembled WGS sequence"/>
</dbReference>
<dbReference type="RefSeq" id="WP_276644328.1">
    <property type="nucleotide sequence ID" value="NZ_QEWE01000027.1"/>
</dbReference>
<dbReference type="CDD" id="cd00657">
    <property type="entry name" value="Ferritin_like"/>
    <property type="match status" value="1"/>
</dbReference>
<dbReference type="GO" id="GO:0016491">
    <property type="term" value="F:oxidoreductase activity"/>
    <property type="evidence" value="ECO:0007669"/>
    <property type="project" value="InterPro"/>
</dbReference>
<dbReference type="InterPro" id="IPR009078">
    <property type="entry name" value="Ferritin-like_SF"/>
</dbReference>
<protein>
    <submittedName>
        <fullName evidence="2">Rubrerythrin family protein</fullName>
    </submittedName>
</protein>
<proteinExistence type="predicted"/>
<dbReference type="GO" id="GO:0046872">
    <property type="term" value="F:metal ion binding"/>
    <property type="evidence" value="ECO:0007669"/>
    <property type="project" value="InterPro"/>
</dbReference>
<dbReference type="Gene3D" id="1.20.1260.10">
    <property type="match status" value="1"/>
</dbReference>
<sequence length="184" mass="21284">MYPHPMFLYPGFDHYPGVNFVPGGTFPPAVRNDTSNIPFLPIEGKQSLANFIWVLYQAIIGEATAIDFYSKLLKDAPDGLHKEFIRHAYEDEQKHLQAFTRLYIHFTGQEPQYQFEPVRFASYQEGLLKAYKDELEAAEAYRDVQLSTTDALIKDTFFLAMTDEMEHASRFSFLYLTLQAPRPE</sequence>
<gene>
    <name evidence="2" type="ORF">C6P37_13910</name>
</gene>
<dbReference type="EMBL" id="QEWE01000027">
    <property type="protein sequence ID" value="REJ26273.1"/>
    <property type="molecule type" value="Genomic_DNA"/>
</dbReference>
<dbReference type="SUPFAM" id="SSF47240">
    <property type="entry name" value="Ferritin-like"/>
    <property type="match status" value="1"/>
</dbReference>
<dbReference type="Pfam" id="PF02915">
    <property type="entry name" value="Rubrerythrin"/>
    <property type="match status" value="1"/>
</dbReference>
<evidence type="ECO:0000313" key="2">
    <source>
        <dbReference type="EMBL" id="REJ26273.1"/>
    </source>
</evidence>
<accession>A0A3E0K1H3</accession>